<dbReference type="InterPro" id="IPR008880">
    <property type="entry name" value="Trigger_fac_C"/>
</dbReference>
<dbReference type="STRING" id="1797516.A3D26_02550"/>
<dbReference type="InterPro" id="IPR027304">
    <property type="entry name" value="Trigger_fact/SurA_dom_sf"/>
</dbReference>
<name>A0A1G1V7V7_9BACT</name>
<evidence type="ECO:0000256" key="4">
    <source>
        <dbReference type="ARBA" id="ARBA00013194"/>
    </source>
</evidence>
<feature type="region of interest" description="Disordered" evidence="10">
    <location>
        <begin position="140"/>
        <end position="159"/>
    </location>
</feature>
<dbReference type="InterPro" id="IPR005215">
    <property type="entry name" value="Trig_fac"/>
</dbReference>
<evidence type="ECO:0000256" key="9">
    <source>
        <dbReference type="ARBA" id="ARBA00029986"/>
    </source>
</evidence>
<comment type="catalytic activity">
    <reaction evidence="1">
        <text>[protein]-peptidylproline (omega=180) = [protein]-peptidylproline (omega=0)</text>
        <dbReference type="Rhea" id="RHEA:16237"/>
        <dbReference type="Rhea" id="RHEA-COMP:10747"/>
        <dbReference type="Rhea" id="RHEA-COMP:10748"/>
        <dbReference type="ChEBI" id="CHEBI:83833"/>
        <dbReference type="ChEBI" id="CHEBI:83834"/>
        <dbReference type="EC" id="5.2.1.8"/>
    </reaction>
</comment>
<protein>
    <recommendedName>
        <fullName evidence="5">Trigger factor</fullName>
        <ecNumber evidence="4">5.2.1.8</ecNumber>
    </recommendedName>
    <alternativeName>
        <fullName evidence="9">PPIase</fullName>
    </alternativeName>
</protein>
<dbReference type="EMBL" id="MHBZ01000019">
    <property type="protein sequence ID" value="OGY11361.1"/>
    <property type="molecule type" value="Genomic_DNA"/>
</dbReference>
<dbReference type="AlphaFoldDB" id="A0A1G1V7V7"/>
<dbReference type="GO" id="GO:0005737">
    <property type="term" value="C:cytoplasm"/>
    <property type="evidence" value="ECO:0007669"/>
    <property type="project" value="UniProtKB-SubCell"/>
</dbReference>
<comment type="caution">
    <text evidence="13">The sequence shown here is derived from an EMBL/GenBank/DDBJ whole genome shotgun (WGS) entry which is preliminary data.</text>
</comment>
<dbReference type="PANTHER" id="PTHR30560">
    <property type="entry name" value="TRIGGER FACTOR CHAPERONE AND PEPTIDYL-PROLYL CIS/TRANS ISOMERASE"/>
    <property type="match status" value="1"/>
</dbReference>
<dbReference type="InterPro" id="IPR008881">
    <property type="entry name" value="Trigger_fac_ribosome-bd_bac"/>
</dbReference>
<evidence type="ECO:0000256" key="1">
    <source>
        <dbReference type="ARBA" id="ARBA00000971"/>
    </source>
</evidence>
<evidence type="ECO:0000256" key="10">
    <source>
        <dbReference type="SAM" id="MobiDB-lite"/>
    </source>
</evidence>
<dbReference type="EC" id="5.2.1.8" evidence="4"/>
<dbReference type="Gene3D" id="3.30.70.1050">
    <property type="entry name" value="Trigger factor ribosome-binding domain"/>
    <property type="match status" value="1"/>
</dbReference>
<feature type="domain" description="Trigger factor ribosome-binding bacterial" evidence="11">
    <location>
        <begin position="15"/>
        <end position="129"/>
    </location>
</feature>
<evidence type="ECO:0000256" key="3">
    <source>
        <dbReference type="ARBA" id="ARBA00005464"/>
    </source>
</evidence>
<dbReference type="GO" id="GO:0015031">
    <property type="term" value="P:protein transport"/>
    <property type="evidence" value="ECO:0007669"/>
    <property type="project" value="InterPro"/>
</dbReference>
<dbReference type="Pfam" id="PF05697">
    <property type="entry name" value="Trigger_N"/>
    <property type="match status" value="1"/>
</dbReference>
<dbReference type="SUPFAM" id="SSF109998">
    <property type="entry name" value="Triger factor/SurA peptide-binding domain-like"/>
    <property type="match status" value="1"/>
</dbReference>
<sequence length="290" mass="32478">MAAKQKPISVLARESNGNIQITLTIPHPLVQEEKEEALQTLTARLEIPGFRPGKAPRDIAEKRIDKQDLYNEMLQKLLPDVYADSVEEHNLRPILAPRFEIVSIDENNDWTVRALTCELPTVDVGDYRKNISGTLSASKIVVPGKNDPKDKKESSREDKEQKILESLIQNTKSQIAPLLIKEEVNHKLAKLLDQTQKLGLTVEQYLASTGKTTEGLRAELAQQANDAIKLELALNKIADEEKISVEDSEVEQLVTASGQEKPEEVKPQQKAMIKGVLKRRKALDRLLTLS</sequence>
<evidence type="ECO:0000259" key="12">
    <source>
        <dbReference type="Pfam" id="PF05698"/>
    </source>
</evidence>
<dbReference type="SUPFAM" id="SSF102735">
    <property type="entry name" value="Trigger factor ribosome-binding domain"/>
    <property type="match status" value="1"/>
</dbReference>
<keyword evidence="7" id="KW-0143">Chaperone</keyword>
<dbReference type="Pfam" id="PF05698">
    <property type="entry name" value="Trigger_C"/>
    <property type="match status" value="1"/>
</dbReference>
<keyword evidence="6" id="KW-0697">Rotamase</keyword>
<evidence type="ECO:0000256" key="7">
    <source>
        <dbReference type="ARBA" id="ARBA00023186"/>
    </source>
</evidence>
<dbReference type="Proteomes" id="UP000178319">
    <property type="component" value="Unassembled WGS sequence"/>
</dbReference>
<evidence type="ECO:0000256" key="8">
    <source>
        <dbReference type="ARBA" id="ARBA00023235"/>
    </source>
</evidence>
<evidence type="ECO:0000313" key="14">
    <source>
        <dbReference type="Proteomes" id="UP000178319"/>
    </source>
</evidence>
<reference evidence="13 14" key="1">
    <citation type="journal article" date="2016" name="Nat. Commun.">
        <title>Thousands of microbial genomes shed light on interconnected biogeochemical processes in an aquifer system.</title>
        <authorList>
            <person name="Anantharaman K."/>
            <person name="Brown C.T."/>
            <person name="Hug L.A."/>
            <person name="Sharon I."/>
            <person name="Castelle C.J."/>
            <person name="Probst A.J."/>
            <person name="Thomas B.C."/>
            <person name="Singh A."/>
            <person name="Wilkins M.J."/>
            <person name="Karaoz U."/>
            <person name="Brodie E.L."/>
            <person name="Williams K.H."/>
            <person name="Hubbard S.S."/>
            <person name="Banfield J.F."/>
        </authorList>
    </citation>
    <scope>NUCLEOTIDE SEQUENCE [LARGE SCALE GENOMIC DNA]</scope>
</reference>
<dbReference type="InterPro" id="IPR036611">
    <property type="entry name" value="Trigger_fac_ribosome-bd_sf"/>
</dbReference>
<dbReference type="GO" id="GO:0051083">
    <property type="term" value="P:'de novo' cotranslational protein folding"/>
    <property type="evidence" value="ECO:0007669"/>
    <property type="project" value="TreeGrafter"/>
</dbReference>
<feature type="compositionally biased region" description="Basic and acidic residues" evidence="10">
    <location>
        <begin position="146"/>
        <end position="159"/>
    </location>
</feature>
<evidence type="ECO:0000256" key="2">
    <source>
        <dbReference type="ARBA" id="ARBA00004496"/>
    </source>
</evidence>
<evidence type="ECO:0000256" key="5">
    <source>
        <dbReference type="ARBA" id="ARBA00016902"/>
    </source>
</evidence>
<dbReference type="GO" id="GO:0043022">
    <property type="term" value="F:ribosome binding"/>
    <property type="evidence" value="ECO:0007669"/>
    <property type="project" value="TreeGrafter"/>
</dbReference>
<proteinExistence type="inferred from homology"/>
<gene>
    <name evidence="13" type="ORF">A3D26_02550</name>
</gene>
<dbReference type="Gene3D" id="1.10.3120.10">
    <property type="entry name" value="Trigger factor, C-terminal domain"/>
    <property type="match status" value="1"/>
</dbReference>
<evidence type="ECO:0000259" key="11">
    <source>
        <dbReference type="Pfam" id="PF05697"/>
    </source>
</evidence>
<dbReference type="GO" id="GO:0003755">
    <property type="term" value="F:peptidyl-prolyl cis-trans isomerase activity"/>
    <property type="evidence" value="ECO:0007669"/>
    <property type="project" value="UniProtKB-KW"/>
</dbReference>
<comment type="similarity">
    <text evidence="3">Belongs to the FKBP-type PPIase family. Tig subfamily.</text>
</comment>
<dbReference type="GO" id="GO:0044183">
    <property type="term" value="F:protein folding chaperone"/>
    <property type="evidence" value="ECO:0007669"/>
    <property type="project" value="TreeGrafter"/>
</dbReference>
<evidence type="ECO:0000256" key="6">
    <source>
        <dbReference type="ARBA" id="ARBA00023110"/>
    </source>
</evidence>
<organism evidence="13 14">
    <name type="scientific">Candidatus Blackburnbacteria bacterium RIFCSPHIGHO2_02_FULL_44_20</name>
    <dbReference type="NCBI Taxonomy" id="1797516"/>
    <lineage>
        <taxon>Bacteria</taxon>
        <taxon>Candidatus Blackburniibacteriota</taxon>
    </lineage>
</organism>
<dbReference type="PANTHER" id="PTHR30560:SF3">
    <property type="entry name" value="TRIGGER FACTOR-LIKE PROTEIN TIG, CHLOROPLASTIC"/>
    <property type="match status" value="1"/>
</dbReference>
<comment type="subcellular location">
    <subcellularLocation>
        <location evidence="2">Cytoplasm</location>
    </subcellularLocation>
</comment>
<feature type="domain" description="Trigger factor C-terminal" evidence="12">
    <location>
        <begin position="149"/>
        <end position="287"/>
    </location>
</feature>
<keyword evidence="8" id="KW-0413">Isomerase</keyword>
<accession>A0A1G1V7V7</accession>
<evidence type="ECO:0000313" key="13">
    <source>
        <dbReference type="EMBL" id="OGY11361.1"/>
    </source>
</evidence>
<dbReference type="InterPro" id="IPR037041">
    <property type="entry name" value="Trigger_fac_C_sf"/>
</dbReference>
<dbReference type="GO" id="GO:0043335">
    <property type="term" value="P:protein unfolding"/>
    <property type="evidence" value="ECO:0007669"/>
    <property type="project" value="TreeGrafter"/>
</dbReference>